<accession>A0AAJ0DSL7</accession>
<feature type="compositionally biased region" description="Basic and acidic residues" evidence="1">
    <location>
        <begin position="194"/>
        <end position="206"/>
    </location>
</feature>
<name>A0AAJ0DSL7_9PEZI</name>
<proteinExistence type="predicted"/>
<sequence length="328" mass="34623">MIPHPPKLQGKAVHGSQSEAVADSTVPIPTADQVTLLQEEIERLEDVFVAQWFMHHGLLYWFAQSRDISTTTTISETEKAQPLAIGYAHTESAPLTNGNHSQPAETLLSLSNKGIAVGYGSKAEASGGFIIDPQPPYTATIARRSNATSTVAFAFVPSFRIPRTVDASSPPMPTNKTATWGTGVVDAVELKMRQDLGKSDSRRRGEQTIAGDGSHGTPSNPLDDDRQDNGAVERRDCSPSAAYPTDPPAGPSSGPIRPGFPSIAMSATNNNTICAANNIAGDDSNDSFEPPPQETSAVYSALAVSPWNAGLSPSPPPLISLSIPFPTP</sequence>
<reference evidence="2 3" key="1">
    <citation type="submission" date="2016-10" db="EMBL/GenBank/DDBJ databases">
        <title>The genome sequence of Colletotrichum fioriniae PJ7.</title>
        <authorList>
            <person name="Baroncelli R."/>
        </authorList>
    </citation>
    <scope>NUCLEOTIDE SEQUENCE [LARGE SCALE GENOMIC DNA]</scope>
    <source>
        <strain evidence="2 3">IMI 309622</strain>
    </source>
</reference>
<feature type="region of interest" description="Disordered" evidence="1">
    <location>
        <begin position="194"/>
        <end position="263"/>
    </location>
</feature>
<gene>
    <name evidence="2" type="ORF">CCOS01_16431</name>
</gene>
<organism evidence="2 3">
    <name type="scientific">Colletotrichum costaricense</name>
    <dbReference type="NCBI Taxonomy" id="1209916"/>
    <lineage>
        <taxon>Eukaryota</taxon>
        <taxon>Fungi</taxon>
        <taxon>Dikarya</taxon>
        <taxon>Ascomycota</taxon>
        <taxon>Pezizomycotina</taxon>
        <taxon>Sordariomycetes</taxon>
        <taxon>Hypocreomycetidae</taxon>
        <taxon>Glomerellales</taxon>
        <taxon>Glomerellaceae</taxon>
        <taxon>Colletotrichum</taxon>
        <taxon>Colletotrichum acutatum species complex</taxon>
    </lineage>
</organism>
<dbReference type="GeneID" id="85348114"/>
<dbReference type="RefSeq" id="XP_060304883.1">
    <property type="nucleotide sequence ID" value="XM_060464567.1"/>
</dbReference>
<comment type="caution">
    <text evidence="2">The sequence shown here is derived from an EMBL/GenBank/DDBJ whole genome shotgun (WGS) entry which is preliminary data.</text>
</comment>
<evidence type="ECO:0000256" key="1">
    <source>
        <dbReference type="SAM" id="MobiDB-lite"/>
    </source>
</evidence>
<protein>
    <submittedName>
        <fullName evidence="2">Uncharacterized protein</fullName>
    </submittedName>
</protein>
<evidence type="ECO:0000313" key="3">
    <source>
        <dbReference type="Proteomes" id="UP001240678"/>
    </source>
</evidence>
<feature type="region of interest" description="Disordered" evidence="1">
    <location>
        <begin position="1"/>
        <end position="25"/>
    </location>
</feature>
<dbReference type="EMBL" id="MOOE01000030">
    <property type="protein sequence ID" value="KAK1506572.1"/>
    <property type="molecule type" value="Genomic_DNA"/>
</dbReference>
<feature type="compositionally biased region" description="Basic and acidic residues" evidence="1">
    <location>
        <begin position="223"/>
        <end position="237"/>
    </location>
</feature>
<dbReference type="AlphaFoldDB" id="A0AAJ0DSL7"/>
<evidence type="ECO:0000313" key="2">
    <source>
        <dbReference type="EMBL" id="KAK1506572.1"/>
    </source>
</evidence>
<dbReference type="Proteomes" id="UP001240678">
    <property type="component" value="Unassembled WGS sequence"/>
</dbReference>
<keyword evidence="3" id="KW-1185">Reference proteome</keyword>